<comment type="caution">
    <text evidence="2">The sequence shown here is derived from an EMBL/GenBank/DDBJ whole genome shotgun (WGS) entry which is preliminary data.</text>
</comment>
<protein>
    <submittedName>
        <fullName evidence="2">Uncharacterized protein</fullName>
    </submittedName>
</protein>
<feature type="compositionally biased region" description="Basic and acidic residues" evidence="1">
    <location>
        <begin position="57"/>
        <end position="71"/>
    </location>
</feature>
<name>A0ABN9SHN2_9DINO</name>
<dbReference type="Proteomes" id="UP001189429">
    <property type="component" value="Unassembled WGS sequence"/>
</dbReference>
<dbReference type="EMBL" id="CAUYUJ010011148">
    <property type="protein sequence ID" value="CAK0831192.1"/>
    <property type="molecule type" value="Genomic_DNA"/>
</dbReference>
<feature type="region of interest" description="Disordered" evidence="1">
    <location>
        <begin position="1"/>
        <end position="87"/>
    </location>
</feature>
<gene>
    <name evidence="2" type="ORF">PCOR1329_LOCUS29595</name>
</gene>
<organism evidence="2 3">
    <name type="scientific">Prorocentrum cordatum</name>
    <dbReference type="NCBI Taxonomy" id="2364126"/>
    <lineage>
        <taxon>Eukaryota</taxon>
        <taxon>Sar</taxon>
        <taxon>Alveolata</taxon>
        <taxon>Dinophyceae</taxon>
        <taxon>Prorocentrales</taxon>
        <taxon>Prorocentraceae</taxon>
        <taxon>Prorocentrum</taxon>
    </lineage>
</organism>
<evidence type="ECO:0000256" key="1">
    <source>
        <dbReference type="SAM" id="MobiDB-lite"/>
    </source>
</evidence>
<evidence type="ECO:0000313" key="3">
    <source>
        <dbReference type="Proteomes" id="UP001189429"/>
    </source>
</evidence>
<keyword evidence="3" id="KW-1185">Reference proteome</keyword>
<proteinExistence type="predicted"/>
<sequence length="202" mass="22007">MASPLAPTGYDPGMRPMSLSGSAGPAGPPMSAYPAVPTQRLLSPARAPPPAMAADQPRYRDDFRHGGREVRAPGPASGGWESRAPRLEQERYAAPPTQRLDADDQCDDECLDADHCGAENRPPNPENLVCGMDVRPLLPVALAVSTVLGERRAEPDALLVAEDIKDYGSMIAQIQWLGRERVDLMRPRVRLYKARPSFPNRC</sequence>
<reference evidence="2" key="1">
    <citation type="submission" date="2023-10" db="EMBL/GenBank/DDBJ databases">
        <authorList>
            <person name="Chen Y."/>
            <person name="Shah S."/>
            <person name="Dougan E. K."/>
            <person name="Thang M."/>
            <person name="Chan C."/>
        </authorList>
    </citation>
    <scope>NUCLEOTIDE SEQUENCE [LARGE SCALE GENOMIC DNA]</scope>
</reference>
<accession>A0ABN9SHN2</accession>
<evidence type="ECO:0000313" key="2">
    <source>
        <dbReference type="EMBL" id="CAK0831192.1"/>
    </source>
</evidence>